<dbReference type="AlphaFoldDB" id="A0A1C3H967"/>
<evidence type="ECO:0000256" key="4">
    <source>
        <dbReference type="ARBA" id="ARBA00023186"/>
    </source>
</evidence>
<feature type="domain" description="UreE urease accessory N-terminal" evidence="6">
    <location>
        <begin position="7"/>
        <end position="75"/>
    </location>
</feature>
<dbReference type="Gene3D" id="2.60.260.20">
    <property type="entry name" value="Urease metallochaperone UreE, N-terminal domain"/>
    <property type="match status" value="1"/>
</dbReference>
<dbReference type="SUPFAM" id="SSF69287">
    <property type="entry name" value="Urease metallochaperone UreE, N-terminal domain"/>
    <property type="match status" value="1"/>
</dbReference>
<evidence type="ECO:0000313" key="9">
    <source>
        <dbReference type="Proteomes" id="UP001275057"/>
    </source>
</evidence>
<dbReference type="HAMAP" id="MF_00822">
    <property type="entry name" value="UreE"/>
    <property type="match status" value="1"/>
</dbReference>
<dbReference type="CDD" id="cd00571">
    <property type="entry name" value="UreE"/>
    <property type="match status" value="1"/>
</dbReference>
<dbReference type="InterPro" id="IPR004029">
    <property type="entry name" value="UreE_N"/>
</dbReference>
<dbReference type="EMBL" id="LT575490">
    <property type="protein sequence ID" value="SAY41568.1"/>
    <property type="molecule type" value="Genomic_DNA"/>
</dbReference>
<keyword evidence="2 5" id="KW-0963">Cytoplasm</keyword>
<proteinExistence type="inferred from homology"/>
<dbReference type="PIRSF" id="PIRSF036402">
    <property type="entry name" value="Ureas_acces_UreE"/>
    <property type="match status" value="1"/>
</dbReference>
<protein>
    <recommendedName>
        <fullName evidence="5">Urease accessory protein UreE</fullName>
    </recommendedName>
</protein>
<evidence type="ECO:0000256" key="5">
    <source>
        <dbReference type="HAMAP-Rule" id="MF_00822"/>
    </source>
</evidence>
<reference evidence="7 9" key="2">
    <citation type="submission" date="2023-11" db="EMBL/GenBank/DDBJ databases">
        <title>Detection of rare carbapenemases in Enterobacterales - comparison of two colorimetric and two CIM-based carbapenemase assays.</title>
        <authorList>
            <person name="Schaffarczyk L."/>
            <person name="Noster J."/>
            <person name="Stelzer Y."/>
            <person name="Sattler J."/>
            <person name="Gatermann S."/>
            <person name="Hamprecht A."/>
        </authorList>
    </citation>
    <scope>NUCLEOTIDE SEQUENCE [LARGE SCALE GENOMIC DNA]</scope>
    <source>
        <strain evidence="7 9">CIM-Carb-136</strain>
    </source>
</reference>
<dbReference type="GO" id="GO:0019627">
    <property type="term" value="P:urea metabolic process"/>
    <property type="evidence" value="ECO:0007669"/>
    <property type="project" value="InterPro"/>
</dbReference>
<dbReference type="GO" id="GO:0016151">
    <property type="term" value="F:nickel cation binding"/>
    <property type="evidence" value="ECO:0007669"/>
    <property type="project" value="UniProtKB-UniRule"/>
</dbReference>
<evidence type="ECO:0000313" key="7">
    <source>
        <dbReference type="EMBL" id="MDX7083659.1"/>
    </source>
</evidence>
<evidence type="ECO:0000256" key="2">
    <source>
        <dbReference type="ARBA" id="ARBA00022490"/>
    </source>
</evidence>
<keyword evidence="4 5" id="KW-0143">Chaperone</keyword>
<dbReference type="EMBL" id="JAXABG010000008">
    <property type="protein sequence ID" value="MDX7083659.1"/>
    <property type="molecule type" value="Genomic_DNA"/>
</dbReference>
<dbReference type="GO" id="GO:0005737">
    <property type="term" value="C:cytoplasm"/>
    <property type="evidence" value="ECO:0007669"/>
    <property type="project" value="UniProtKB-SubCell"/>
</dbReference>
<organism evidence="8">
    <name type="scientific">Serratia marcescens</name>
    <dbReference type="NCBI Taxonomy" id="615"/>
    <lineage>
        <taxon>Bacteria</taxon>
        <taxon>Pseudomonadati</taxon>
        <taxon>Pseudomonadota</taxon>
        <taxon>Gammaproteobacteria</taxon>
        <taxon>Enterobacterales</taxon>
        <taxon>Yersiniaceae</taxon>
        <taxon>Serratia</taxon>
    </lineage>
</organism>
<comment type="function">
    <text evidence="5">Involved in urease metallocenter assembly. Binds nickel. Probably functions as a nickel donor during metallocenter assembly.</text>
</comment>
<keyword evidence="3 5" id="KW-0533">Nickel</keyword>
<evidence type="ECO:0000259" key="6">
    <source>
        <dbReference type="SMART" id="SM00988"/>
    </source>
</evidence>
<evidence type="ECO:0000256" key="1">
    <source>
        <dbReference type="ARBA" id="ARBA00004496"/>
    </source>
</evidence>
<dbReference type="GO" id="GO:0065003">
    <property type="term" value="P:protein-containing complex assembly"/>
    <property type="evidence" value="ECO:0007669"/>
    <property type="project" value="InterPro"/>
</dbReference>
<name>A0A1C3H967_SERMA</name>
<evidence type="ECO:0000313" key="8">
    <source>
        <dbReference type="EMBL" id="SAY41568.1"/>
    </source>
</evidence>
<dbReference type="Pfam" id="PF02814">
    <property type="entry name" value="UreE_N"/>
    <property type="match status" value="1"/>
</dbReference>
<reference evidence="8" key="1">
    <citation type="submission" date="2016-05" db="EMBL/GenBank/DDBJ databases">
        <authorList>
            <person name="Cock P.J.A."/>
            <person name="Cock P.J.A."/>
        </authorList>
    </citation>
    <scope>NUCLEOTIDE SEQUENCE</scope>
    <source>
        <strain evidence="8">PWN146_assembly</strain>
    </source>
</reference>
<dbReference type="GO" id="GO:0006457">
    <property type="term" value="P:protein folding"/>
    <property type="evidence" value="ECO:0007669"/>
    <property type="project" value="InterPro"/>
</dbReference>
<comment type="subcellular location">
    <subcellularLocation>
        <location evidence="1 5">Cytoplasm</location>
    </subcellularLocation>
</comment>
<dbReference type="Proteomes" id="UP001275057">
    <property type="component" value="Unassembled WGS sequence"/>
</dbReference>
<dbReference type="SMART" id="SM00988">
    <property type="entry name" value="UreE_N"/>
    <property type="match status" value="1"/>
</dbReference>
<dbReference type="GO" id="GO:0051082">
    <property type="term" value="F:unfolded protein binding"/>
    <property type="evidence" value="ECO:0007669"/>
    <property type="project" value="UniProtKB-UniRule"/>
</dbReference>
<comment type="similarity">
    <text evidence="5">Belongs to the UreE family.</text>
</comment>
<dbReference type="Pfam" id="PF05194">
    <property type="entry name" value="UreE_C"/>
    <property type="match status" value="1"/>
</dbReference>
<gene>
    <name evidence="5 8" type="primary">ureE</name>
    <name evidence="8" type="ORF">PWN146_00230</name>
    <name evidence="7" type="ORF">SJ435_14765</name>
</gene>
<accession>A0A1C3H967</accession>
<evidence type="ECO:0000256" key="3">
    <source>
        <dbReference type="ARBA" id="ARBA00022596"/>
    </source>
</evidence>
<dbReference type="RefSeq" id="WP_060440635.1">
    <property type="nucleotide sequence ID" value="NZ_CAMIRQ010000010.1"/>
</dbReference>
<dbReference type="InterPro" id="IPR036118">
    <property type="entry name" value="UreE_N_sf"/>
</dbReference>
<dbReference type="InterPro" id="IPR012406">
    <property type="entry name" value="UreE"/>
</dbReference>
<sequence>MIVIEKILGNIKRDADWRERLQHASLDVLALSQWEAQKSRCRKTTRDGQDLGISLDRHQVLADGDVLLWDEANRSAVVVQMNLRDVMVIHLESLLATDMATVLKTAFELGHALGNQHWKSVIKGNRIFIPLTVATKVMDSVMKTHGFHALPYSFVKGETILPHLTQPEARLLFGGAEDSATHVHVDSPFLGQHVIKLK</sequence>
<dbReference type="InterPro" id="IPR007864">
    <property type="entry name" value="UreE_C_dom"/>
</dbReference>